<proteinExistence type="predicted"/>
<reference evidence="5" key="2">
    <citation type="journal article" date="2014" name="ISME J.">
        <title>Microbial stratification in low pH oxic and suboxic macroscopic growths along an acid mine drainage.</title>
        <authorList>
            <person name="Mendez-Garcia C."/>
            <person name="Mesa V."/>
            <person name="Sprenger R.R."/>
            <person name="Richter M."/>
            <person name="Diez M.S."/>
            <person name="Solano J."/>
            <person name="Bargiela R."/>
            <person name="Golyshina O.V."/>
            <person name="Manteca A."/>
            <person name="Ramos J.L."/>
            <person name="Gallego J.R."/>
            <person name="Llorente I."/>
            <person name="Martins Dos Santos V.A."/>
            <person name="Jensen O.N."/>
            <person name="Pelaez A.I."/>
            <person name="Sanchez J."/>
            <person name="Ferrer M."/>
        </authorList>
    </citation>
    <scope>NUCLEOTIDE SEQUENCE</scope>
</reference>
<gene>
    <name evidence="5" type="ORF">B1A_03173</name>
</gene>
<accession>T1D686</accession>
<name>T1D686_9ZZZZ</name>
<dbReference type="GO" id="GO:0005524">
    <property type="term" value="F:ATP binding"/>
    <property type="evidence" value="ECO:0007669"/>
    <property type="project" value="UniProtKB-KW"/>
</dbReference>
<dbReference type="EMBL" id="AUZX01002342">
    <property type="protein sequence ID" value="EQD76974.1"/>
    <property type="molecule type" value="Genomic_DNA"/>
</dbReference>
<evidence type="ECO:0000256" key="3">
    <source>
        <dbReference type="ARBA" id="ARBA00022840"/>
    </source>
</evidence>
<comment type="caution">
    <text evidence="5">The sequence shown here is derived from an EMBL/GenBank/DDBJ whole genome shotgun (WGS) entry which is preliminary data.</text>
</comment>
<dbReference type="InterPro" id="IPR050763">
    <property type="entry name" value="ABC_transporter_ATP-binding"/>
</dbReference>
<organism evidence="5">
    <name type="scientific">mine drainage metagenome</name>
    <dbReference type="NCBI Taxonomy" id="410659"/>
    <lineage>
        <taxon>unclassified sequences</taxon>
        <taxon>metagenomes</taxon>
        <taxon>ecological metagenomes</taxon>
    </lineage>
</organism>
<evidence type="ECO:0000256" key="1">
    <source>
        <dbReference type="ARBA" id="ARBA00022448"/>
    </source>
</evidence>
<dbReference type="PANTHER" id="PTHR42711">
    <property type="entry name" value="ABC TRANSPORTER ATP-BINDING PROTEIN"/>
    <property type="match status" value="1"/>
</dbReference>
<evidence type="ECO:0000313" key="5">
    <source>
        <dbReference type="EMBL" id="EQD76974.1"/>
    </source>
</evidence>
<dbReference type="GO" id="GO:0016887">
    <property type="term" value="F:ATP hydrolysis activity"/>
    <property type="evidence" value="ECO:0007669"/>
    <property type="project" value="InterPro"/>
</dbReference>
<dbReference type="Pfam" id="PF00005">
    <property type="entry name" value="ABC_tran"/>
    <property type="match status" value="1"/>
</dbReference>
<dbReference type="Gene3D" id="3.40.50.300">
    <property type="entry name" value="P-loop containing nucleotide triphosphate hydrolases"/>
    <property type="match status" value="1"/>
</dbReference>
<dbReference type="InterPro" id="IPR027417">
    <property type="entry name" value="P-loop_NTPase"/>
</dbReference>
<keyword evidence="1" id="KW-0813">Transport</keyword>
<dbReference type="InterPro" id="IPR003439">
    <property type="entry name" value="ABC_transporter-like_ATP-bd"/>
</dbReference>
<feature type="non-terminal residue" evidence="5">
    <location>
        <position position="144"/>
    </location>
</feature>
<protein>
    <submittedName>
        <fullName evidence="5">ATP-binding protein of ABC transporter</fullName>
    </submittedName>
</protein>
<feature type="domain" description="ABC transporter" evidence="4">
    <location>
        <begin position="5"/>
        <end position="96"/>
    </location>
</feature>
<reference evidence="5" key="1">
    <citation type="submission" date="2013-08" db="EMBL/GenBank/DDBJ databases">
        <authorList>
            <person name="Mendez C."/>
            <person name="Richter M."/>
            <person name="Ferrer M."/>
            <person name="Sanchez J."/>
        </authorList>
    </citation>
    <scope>NUCLEOTIDE SEQUENCE</scope>
</reference>
<evidence type="ECO:0000256" key="2">
    <source>
        <dbReference type="ARBA" id="ARBA00022741"/>
    </source>
</evidence>
<dbReference type="SUPFAM" id="SSF52540">
    <property type="entry name" value="P-loop containing nucleoside triphosphate hydrolases"/>
    <property type="match status" value="1"/>
</dbReference>
<keyword evidence="3 5" id="KW-0067">ATP-binding</keyword>
<sequence length="144" mass="16999">DIKKKSNNIRKIIGVVQQGESFDFTTVEKSFYIYGNLWEIPRSALEKRKGELMELFDLNEIRNKRMFELSGGQKKRVQVAREFIHDMNVLFLDEPTVGMDPIMRRRILNYIREKAREGLTVLFTTHILEEADYLCRKIGMINRG</sequence>
<keyword evidence="2" id="KW-0547">Nucleotide-binding</keyword>
<dbReference type="PANTHER" id="PTHR42711:SF18">
    <property type="entry name" value="ABC TRANSPORTER, ATP-BINDING PROTEIN"/>
    <property type="match status" value="1"/>
</dbReference>
<dbReference type="AlphaFoldDB" id="T1D686"/>
<feature type="non-terminal residue" evidence="5">
    <location>
        <position position="1"/>
    </location>
</feature>
<evidence type="ECO:0000259" key="4">
    <source>
        <dbReference type="Pfam" id="PF00005"/>
    </source>
</evidence>